<reference evidence="1" key="2">
    <citation type="submission" date="2020-11" db="EMBL/GenBank/DDBJ databases">
        <authorList>
            <person name="McCartney M.A."/>
            <person name="Auch B."/>
            <person name="Kono T."/>
            <person name="Mallez S."/>
            <person name="Becker A."/>
            <person name="Gohl D.M."/>
            <person name="Silverstein K.A.T."/>
            <person name="Koren S."/>
            <person name="Bechman K.B."/>
            <person name="Herman A."/>
            <person name="Abrahante J.E."/>
            <person name="Garbe J."/>
        </authorList>
    </citation>
    <scope>NUCLEOTIDE SEQUENCE</scope>
    <source>
        <strain evidence="1">Duluth1</strain>
        <tissue evidence="1">Whole animal</tissue>
    </source>
</reference>
<dbReference type="Proteomes" id="UP000828390">
    <property type="component" value="Unassembled WGS sequence"/>
</dbReference>
<dbReference type="AlphaFoldDB" id="A0A9D4DGE5"/>
<dbReference type="EMBL" id="JAIWYP010000010">
    <property type="protein sequence ID" value="KAH3748536.1"/>
    <property type="molecule type" value="Genomic_DNA"/>
</dbReference>
<name>A0A9D4DGE5_DREPO</name>
<sequence>MVPGRNACYPGWTQEYAGYLMAETYGGASNKDFICVDGEVEMTNCNSALGEGGANLYHVENACDSLKCPPYISGCELTCAVCSHRR</sequence>
<comment type="caution">
    <text evidence="1">The sequence shown here is derived from an EMBL/GenBank/DDBJ whole genome shotgun (WGS) entry which is preliminary data.</text>
</comment>
<evidence type="ECO:0000313" key="2">
    <source>
        <dbReference type="Proteomes" id="UP000828390"/>
    </source>
</evidence>
<accession>A0A9D4DGE5</accession>
<dbReference type="InterPro" id="IPR051077">
    <property type="entry name" value="Ca-dependent_lectin"/>
</dbReference>
<dbReference type="PANTHER" id="PTHR24024:SF18">
    <property type="entry name" value="SHORT-CHAIN COLLAGEN C4-LIKE"/>
    <property type="match status" value="1"/>
</dbReference>
<dbReference type="GO" id="GO:0005615">
    <property type="term" value="C:extracellular space"/>
    <property type="evidence" value="ECO:0007669"/>
    <property type="project" value="TreeGrafter"/>
</dbReference>
<proteinExistence type="predicted"/>
<dbReference type="PANTHER" id="PTHR24024">
    <property type="entry name" value="PULMONARY SURFACTANT-ASSOCIATED PROTEIN A"/>
    <property type="match status" value="1"/>
</dbReference>
<gene>
    <name evidence="1" type="ORF">DPMN_182982</name>
</gene>
<organism evidence="1 2">
    <name type="scientific">Dreissena polymorpha</name>
    <name type="common">Zebra mussel</name>
    <name type="synonym">Mytilus polymorpha</name>
    <dbReference type="NCBI Taxonomy" id="45954"/>
    <lineage>
        <taxon>Eukaryota</taxon>
        <taxon>Metazoa</taxon>
        <taxon>Spiralia</taxon>
        <taxon>Lophotrochozoa</taxon>
        <taxon>Mollusca</taxon>
        <taxon>Bivalvia</taxon>
        <taxon>Autobranchia</taxon>
        <taxon>Heteroconchia</taxon>
        <taxon>Euheterodonta</taxon>
        <taxon>Imparidentia</taxon>
        <taxon>Neoheterodontei</taxon>
        <taxon>Myida</taxon>
        <taxon>Dreissenoidea</taxon>
        <taxon>Dreissenidae</taxon>
        <taxon>Dreissena</taxon>
    </lineage>
</organism>
<reference evidence="1" key="1">
    <citation type="journal article" date="2019" name="bioRxiv">
        <title>The Genome of the Zebra Mussel, Dreissena polymorpha: A Resource for Invasive Species Research.</title>
        <authorList>
            <person name="McCartney M.A."/>
            <person name="Auch B."/>
            <person name="Kono T."/>
            <person name="Mallez S."/>
            <person name="Zhang Y."/>
            <person name="Obille A."/>
            <person name="Becker A."/>
            <person name="Abrahante J.E."/>
            <person name="Garbe J."/>
            <person name="Badalamenti J.P."/>
            <person name="Herman A."/>
            <person name="Mangelson H."/>
            <person name="Liachko I."/>
            <person name="Sullivan S."/>
            <person name="Sone E.D."/>
            <person name="Koren S."/>
            <person name="Silverstein K.A.T."/>
            <person name="Beckman K.B."/>
            <person name="Gohl D.M."/>
        </authorList>
    </citation>
    <scope>NUCLEOTIDE SEQUENCE</scope>
    <source>
        <strain evidence="1">Duluth1</strain>
        <tissue evidence="1">Whole animal</tissue>
    </source>
</reference>
<protein>
    <submittedName>
        <fullName evidence="1">Uncharacterized protein</fullName>
    </submittedName>
</protein>
<evidence type="ECO:0000313" key="1">
    <source>
        <dbReference type="EMBL" id="KAH3748536.1"/>
    </source>
</evidence>
<keyword evidence="2" id="KW-1185">Reference proteome</keyword>